<proteinExistence type="predicted"/>
<feature type="compositionally biased region" description="Low complexity" evidence="1">
    <location>
        <begin position="203"/>
        <end position="225"/>
    </location>
</feature>
<sequence>MKFRIQIFADLDLNPPDMLPQSRAHETSLAPKYVLYDGLSAPEVVRPPSPIPILSLRPSIISPPWGIILMSSEQNQTMSTQNGGRTSSEANHPLLLGPTSPTSPSARSSRVFPFTVSKKESDPPQPQTLTRASTQSSFFIPPVPLSPPPNTSASHTVEAAQTPYEPRIYLETKPMPPLPVQPILPSIRHEPSIELFHPSSLIPARGVSRPPSRAPSSRVPSRASSMNVSGIKRDKSRKKQDLRSALLTRMASNRSGRYTPANGDDAPPSPSSVYSQASAGASVWADFEGGIPEEDIPPLPPLPEVVLTHESASSQSTIKPYNPFTTPSSDPIDREISRFEESFTYPGISRSSSSSERDNTWVSNAVKGLQVVPTSPDDTQYSRASFLLDARKSRAALPAPTVQDAFAYQGMPQYAEVEDSPLSSRAKLSFTVSHNRGADYTEFGRRESLSTPDSFSREDVSLHSRRDGLVMA</sequence>
<feature type="compositionally biased region" description="Low complexity" evidence="1">
    <location>
        <begin position="93"/>
        <end position="110"/>
    </location>
</feature>
<evidence type="ECO:0000256" key="1">
    <source>
        <dbReference type="SAM" id="MobiDB-lite"/>
    </source>
</evidence>
<reference evidence="2" key="1">
    <citation type="submission" date="2022-07" db="EMBL/GenBank/DDBJ databases">
        <title>Genome Sequence of Physisporinus lineatus.</title>
        <authorList>
            <person name="Buettner E."/>
        </authorList>
    </citation>
    <scope>NUCLEOTIDE SEQUENCE</scope>
    <source>
        <strain evidence="2">VT162</strain>
    </source>
</reference>
<feature type="region of interest" description="Disordered" evidence="1">
    <location>
        <begin position="441"/>
        <end position="472"/>
    </location>
</feature>
<evidence type="ECO:0000313" key="2">
    <source>
        <dbReference type="EMBL" id="KAJ3475160.1"/>
    </source>
</evidence>
<feature type="compositionally biased region" description="Basic and acidic residues" evidence="1">
    <location>
        <begin position="455"/>
        <end position="472"/>
    </location>
</feature>
<feature type="region of interest" description="Disordered" evidence="1">
    <location>
        <begin position="116"/>
        <end position="135"/>
    </location>
</feature>
<feature type="region of interest" description="Disordered" evidence="1">
    <location>
        <begin position="75"/>
        <end position="110"/>
    </location>
</feature>
<feature type="compositionally biased region" description="Polar residues" evidence="1">
    <location>
        <begin position="75"/>
        <end position="90"/>
    </location>
</feature>
<evidence type="ECO:0000313" key="3">
    <source>
        <dbReference type="Proteomes" id="UP001212997"/>
    </source>
</evidence>
<feature type="region of interest" description="Disordered" evidence="1">
    <location>
        <begin position="202"/>
        <end position="277"/>
    </location>
</feature>
<comment type="caution">
    <text evidence="2">The sequence shown here is derived from an EMBL/GenBank/DDBJ whole genome shotgun (WGS) entry which is preliminary data.</text>
</comment>
<protein>
    <submittedName>
        <fullName evidence="2">Uncharacterized protein</fullName>
    </submittedName>
</protein>
<dbReference type="AlphaFoldDB" id="A0AAD5UVL0"/>
<accession>A0AAD5UVL0</accession>
<keyword evidence="3" id="KW-1185">Reference proteome</keyword>
<dbReference type="EMBL" id="JANAWD010000905">
    <property type="protein sequence ID" value="KAJ3475160.1"/>
    <property type="molecule type" value="Genomic_DNA"/>
</dbReference>
<name>A0AAD5UVL0_9APHY</name>
<dbReference type="Proteomes" id="UP001212997">
    <property type="component" value="Unassembled WGS sequence"/>
</dbReference>
<gene>
    <name evidence="2" type="ORF">NLI96_g12024</name>
</gene>
<organism evidence="2 3">
    <name type="scientific">Meripilus lineatus</name>
    <dbReference type="NCBI Taxonomy" id="2056292"/>
    <lineage>
        <taxon>Eukaryota</taxon>
        <taxon>Fungi</taxon>
        <taxon>Dikarya</taxon>
        <taxon>Basidiomycota</taxon>
        <taxon>Agaricomycotina</taxon>
        <taxon>Agaricomycetes</taxon>
        <taxon>Polyporales</taxon>
        <taxon>Meripilaceae</taxon>
        <taxon>Meripilus</taxon>
    </lineage>
</organism>